<dbReference type="EMBL" id="JYDQ01000001">
    <property type="protein sequence ID" value="KRY23939.1"/>
    <property type="molecule type" value="Genomic_DNA"/>
</dbReference>
<protein>
    <submittedName>
        <fullName evidence="1">Uncharacterized protein</fullName>
    </submittedName>
</protein>
<evidence type="ECO:0000313" key="1">
    <source>
        <dbReference type="EMBL" id="KRY23939.1"/>
    </source>
</evidence>
<evidence type="ECO:0000313" key="2">
    <source>
        <dbReference type="Proteomes" id="UP000054783"/>
    </source>
</evidence>
<keyword evidence="2" id="KW-1185">Reference proteome</keyword>
<organism evidence="1 2">
    <name type="scientific">Trichinella patagoniensis</name>
    <dbReference type="NCBI Taxonomy" id="990121"/>
    <lineage>
        <taxon>Eukaryota</taxon>
        <taxon>Metazoa</taxon>
        <taxon>Ecdysozoa</taxon>
        <taxon>Nematoda</taxon>
        <taxon>Enoplea</taxon>
        <taxon>Dorylaimia</taxon>
        <taxon>Trichinellida</taxon>
        <taxon>Trichinellidae</taxon>
        <taxon>Trichinella</taxon>
    </lineage>
</organism>
<name>A0A0V1AI85_9BILA</name>
<reference evidence="1 2" key="1">
    <citation type="submission" date="2015-01" db="EMBL/GenBank/DDBJ databases">
        <title>Evolution of Trichinella species and genotypes.</title>
        <authorList>
            <person name="Korhonen P.K."/>
            <person name="Edoardo P."/>
            <person name="Giuseppe L.R."/>
            <person name="Gasser R.B."/>
        </authorList>
    </citation>
    <scope>NUCLEOTIDE SEQUENCE [LARGE SCALE GENOMIC DNA]</scope>
    <source>
        <strain evidence="1">ISS2496</strain>
    </source>
</reference>
<proteinExistence type="predicted"/>
<accession>A0A0V1AI85</accession>
<gene>
    <name evidence="1" type="ORF">T12_6133</name>
</gene>
<comment type="caution">
    <text evidence="1">The sequence shown here is derived from an EMBL/GenBank/DDBJ whole genome shotgun (WGS) entry which is preliminary data.</text>
</comment>
<sequence>MFFEQQGKPKYYQTLFFGDFFTSYYLLVKLAELNMRATGTSRPYNINGARLLKRTCTNAKFSQSYNIVMKGVDLHDRLAAAYHLIPLYNMYNT</sequence>
<dbReference type="AlphaFoldDB" id="A0A0V1AI85"/>
<dbReference type="Proteomes" id="UP000054783">
    <property type="component" value="Unassembled WGS sequence"/>
</dbReference>